<keyword evidence="1" id="KW-0831">Ubiquinone biosynthesis</keyword>
<proteinExistence type="inferred from homology"/>
<comment type="subcellular location">
    <subcellularLocation>
        <location evidence="1">Cytoplasm</location>
    </subcellularLocation>
</comment>
<dbReference type="GO" id="GO:0005737">
    <property type="term" value="C:cytoplasm"/>
    <property type="evidence" value="ECO:0007669"/>
    <property type="project" value="UniProtKB-SubCell"/>
</dbReference>
<dbReference type="GO" id="GO:0006744">
    <property type="term" value="P:ubiquinone biosynthetic process"/>
    <property type="evidence" value="ECO:0007669"/>
    <property type="project" value="UniProtKB-UniRule"/>
</dbReference>
<dbReference type="UniPathway" id="UPA00232"/>
<keyword evidence="3" id="KW-1185">Reference proteome</keyword>
<dbReference type="EMBL" id="CP028901">
    <property type="protein sequence ID" value="AWB33142.1"/>
    <property type="molecule type" value="Genomic_DNA"/>
</dbReference>
<dbReference type="InterPro" id="IPR007475">
    <property type="entry name" value="UbiK"/>
</dbReference>
<keyword evidence="1" id="KW-0175">Coiled coil</keyword>
<gene>
    <name evidence="1" type="primary">ubiK</name>
    <name evidence="2" type="ORF">DBV39_04805</name>
</gene>
<dbReference type="OrthoDB" id="5297354at2"/>
<dbReference type="RefSeq" id="WP_108620571.1">
    <property type="nucleotide sequence ID" value="NZ_CP028901.1"/>
</dbReference>
<dbReference type="Pfam" id="PF04380">
    <property type="entry name" value="BMFP"/>
    <property type="match status" value="1"/>
</dbReference>
<evidence type="ECO:0000256" key="1">
    <source>
        <dbReference type="HAMAP-Rule" id="MF_02216"/>
    </source>
</evidence>
<dbReference type="PANTHER" id="PTHR38040">
    <property type="entry name" value="UBIQUINONE BIOSYNTHESIS ACCESSORY FACTOR UBIK"/>
    <property type="match status" value="1"/>
</dbReference>
<comment type="function">
    <text evidence="1">Required for efficient ubiquinone (coenzyme Q) biosynthesis. UbiK is probably an accessory factor of Ubi enzymes and facilitates ubiquinone biosynthesis by acting as an assembly factor, a targeting factor, or both.</text>
</comment>
<reference evidence="2 3" key="1">
    <citation type="submission" date="2018-04" db="EMBL/GenBank/DDBJ databases">
        <title>Bordetella sp. HZ20 isolated from seawater.</title>
        <authorList>
            <person name="Sun C."/>
        </authorList>
    </citation>
    <scope>NUCLEOTIDE SEQUENCE [LARGE SCALE GENOMIC DNA]</scope>
    <source>
        <strain evidence="2 3">HZ20</strain>
    </source>
</reference>
<dbReference type="Proteomes" id="UP000244571">
    <property type="component" value="Chromosome"/>
</dbReference>
<dbReference type="AlphaFoldDB" id="A0A2R4XH57"/>
<protein>
    <recommendedName>
        <fullName evidence="1">Ubiquinone biosynthesis accessory factor UbiK</fullName>
    </recommendedName>
</protein>
<dbReference type="PANTHER" id="PTHR38040:SF1">
    <property type="entry name" value="UBIQUINONE BIOSYNTHESIS ACCESSORY FACTOR UBIK"/>
    <property type="match status" value="1"/>
</dbReference>
<keyword evidence="1" id="KW-0963">Cytoplasm</keyword>
<feature type="coiled-coil region" evidence="1">
    <location>
        <begin position="56"/>
        <end position="83"/>
    </location>
</feature>
<name>A0A2R4XH57_9BURK</name>
<dbReference type="KEGG" id="boz:DBV39_04805"/>
<sequence>MQSNPWLEAFQKNVSDLIARSPAADVERNVRAFMTQSFSKLDLVTREEFDIQADMLSEAIKRTNALEKQIQALEMRVTALENDKG</sequence>
<evidence type="ECO:0000313" key="2">
    <source>
        <dbReference type="EMBL" id="AWB33142.1"/>
    </source>
</evidence>
<comment type="similarity">
    <text evidence="1">Belongs to the UbiK family.</text>
</comment>
<comment type="pathway">
    <text evidence="1">Cofactor biosynthesis; ubiquinone biosynthesis.</text>
</comment>
<accession>A0A2R4XH57</accession>
<organism evidence="2 3">
    <name type="scientific">Orrella marina</name>
    <dbReference type="NCBI Taxonomy" id="2163011"/>
    <lineage>
        <taxon>Bacteria</taxon>
        <taxon>Pseudomonadati</taxon>
        <taxon>Pseudomonadota</taxon>
        <taxon>Betaproteobacteria</taxon>
        <taxon>Burkholderiales</taxon>
        <taxon>Alcaligenaceae</taxon>
        <taxon>Orrella</taxon>
    </lineage>
</organism>
<dbReference type="HAMAP" id="MF_02216">
    <property type="entry name" value="UbiK"/>
    <property type="match status" value="1"/>
</dbReference>
<evidence type="ECO:0000313" key="3">
    <source>
        <dbReference type="Proteomes" id="UP000244571"/>
    </source>
</evidence>